<organism evidence="1">
    <name type="scientific">marine sediment metagenome</name>
    <dbReference type="NCBI Taxonomy" id="412755"/>
    <lineage>
        <taxon>unclassified sequences</taxon>
        <taxon>metagenomes</taxon>
        <taxon>ecological metagenomes</taxon>
    </lineage>
</organism>
<protein>
    <submittedName>
        <fullName evidence="1">Uncharacterized protein</fullName>
    </submittedName>
</protein>
<gene>
    <name evidence="1" type="ORF">LCGC14_2110520</name>
</gene>
<name>A0A0F9E7B9_9ZZZZ</name>
<comment type="caution">
    <text evidence="1">The sequence shown here is derived from an EMBL/GenBank/DDBJ whole genome shotgun (WGS) entry which is preliminary data.</text>
</comment>
<reference evidence="1" key="1">
    <citation type="journal article" date="2015" name="Nature">
        <title>Complex archaea that bridge the gap between prokaryotes and eukaryotes.</title>
        <authorList>
            <person name="Spang A."/>
            <person name="Saw J.H."/>
            <person name="Jorgensen S.L."/>
            <person name="Zaremba-Niedzwiedzka K."/>
            <person name="Martijn J."/>
            <person name="Lind A.E."/>
            <person name="van Eijk R."/>
            <person name="Schleper C."/>
            <person name="Guy L."/>
            <person name="Ettema T.J."/>
        </authorList>
    </citation>
    <scope>NUCLEOTIDE SEQUENCE</scope>
</reference>
<dbReference type="AlphaFoldDB" id="A0A0F9E7B9"/>
<dbReference type="EMBL" id="LAZR01026074">
    <property type="protein sequence ID" value="KKL69879.1"/>
    <property type="molecule type" value="Genomic_DNA"/>
</dbReference>
<proteinExistence type="predicted"/>
<sequence length="50" mass="5941">MKLVMLNIPKERGKEIIEEYYGKSFSWKESENSISTYLHSTKIEITDDEE</sequence>
<accession>A0A0F9E7B9</accession>
<evidence type="ECO:0000313" key="1">
    <source>
        <dbReference type="EMBL" id="KKL69879.1"/>
    </source>
</evidence>